<reference evidence="2 3" key="1">
    <citation type="submission" date="2016-05" db="EMBL/GenBank/DDBJ databases">
        <title>Niabella ginsenosidivorans BS26 whole genome sequencing.</title>
        <authorList>
            <person name="Im W.T."/>
            <person name="Siddiqi M.Z."/>
        </authorList>
    </citation>
    <scope>NUCLEOTIDE SEQUENCE [LARGE SCALE GENOMIC DNA]</scope>
    <source>
        <strain evidence="2 3">BS26</strain>
    </source>
</reference>
<dbReference type="SUPFAM" id="SSF51126">
    <property type="entry name" value="Pectin lyase-like"/>
    <property type="match status" value="1"/>
</dbReference>
<evidence type="ECO:0000313" key="2">
    <source>
        <dbReference type="EMBL" id="ANH83078.1"/>
    </source>
</evidence>
<protein>
    <recommendedName>
        <fullName evidence="1">Glycoside hydrolase family 49 N-terminal domain-containing protein</fullName>
    </recommendedName>
</protein>
<dbReference type="GO" id="GO:0004553">
    <property type="term" value="F:hydrolase activity, hydrolyzing O-glycosyl compounds"/>
    <property type="evidence" value="ECO:0007669"/>
    <property type="project" value="InterPro"/>
</dbReference>
<dbReference type="InterPro" id="IPR011050">
    <property type="entry name" value="Pectin_lyase_fold/virulence"/>
</dbReference>
<keyword evidence="3" id="KW-1185">Reference proteome</keyword>
<dbReference type="EMBL" id="CP015772">
    <property type="protein sequence ID" value="ANH83078.1"/>
    <property type="molecule type" value="Genomic_DNA"/>
</dbReference>
<name>A0A1A9I5Y1_9BACT</name>
<dbReference type="OrthoDB" id="9795222at2"/>
<sequence>MTTIRRLLYSNLKLFLGGIMLLLALGCSKISSIDDGNNDNGENPPATDTVSYTGVPQSDIYEVTVIRNGGVRQKQVVFQNACPVYQAGYMNMTTNDMYPLNIFKGRTINWSTFSFSGTITIEVKLLSQSRLTMSSNVTILPSRYGITPAVNGNTITFTLNQPGQCSVEIGANGYKNGLMLFANPAETNKPDTASGSYRIFRNAVDTDFADIGAQYTGIYFRPGVHNMGVFHIPAHIKNVYLAEGAWVYGALIMDGNPDVHIFGRGILSSAKLNYRESHCVEAINQSNNIMLEGITIADQKHFAVRLIGKNNTVSWVKTIGAWTYNCDGIAAYEGSTVSHCFIWANDDNIKIYRNNIRFTDCVCWQLNNGGIIQMSWGNGNATNVTVSRIDILHAEWNNEAVNRGVISCVGDKFAEGGMYGLQKDWVIEDLVTETPVPLIFRVSPNAASPNEIHGLTFKNWNVKMDLSKGFHNYIIAGDPDKPFDGLVFDHFLFNGTQLTAANWITLMNLNVANVQTPTFQ</sequence>
<dbReference type="Gene3D" id="2.60.350.10">
    <property type="entry name" value="Dextranase, N-terminal"/>
    <property type="match status" value="1"/>
</dbReference>
<dbReference type="SUPFAM" id="SSF101596">
    <property type="entry name" value="Dextranase, N-terminal domain"/>
    <property type="match status" value="1"/>
</dbReference>
<dbReference type="STRING" id="1176587.A8C56_20690"/>
<dbReference type="KEGG" id="nia:A8C56_20690"/>
<dbReference type="InterPro" id="IPR012334">
    <property type="entry name" value="Pectin_lyas_fold"/>
</dbReference>
<evidence type="ECO:0000259" key="1">
    <source>
        <dbReference type="Pfam" id="PF17433"/>
    </source>
</evidence>
<proteinExistence type="predicted"/>
<evidence type="ECO:0000313" key="3">
    <source>
        <dbReference type="Proteomes" id="UP000077667"/>
    </source>
</evidence>
<dbReference type="AlphaFoldDB" id="A0A1A9I5Y1"/>
<accession>A0A1A9I5Y1</accession>
<dbReference type="InterPro" id="IPR035953">
    <property type="entry name" value="Dextranase_N-ter"/>
</dbReference>
<organism evidence="2 3">
    <name type="scientific">Niabella ginsenosidivorans</name>
    <dbReference type="NCBI Taxonomy" id="1176587"/>
    <lineage>
        <taxon>Bacteria</taxon>
        <taxon>Pseudomonadati</taxon>
        <taxon>Bacteroidota</taxon>
        <taxon>Chitinophagia</taxon>
        <taxon>Chitinophagales</taxon>
        <taxon>Chitinophagaceae</taxon>
        <taxon>Niabella</taxon>
    </lineage>
</organism>
<dbReference type="Proteomes" id="UP000077667">
    <property type="component" value="Chromosome"/>
</dbReference>
<dbReference type="PROSITE" id="PS51257">
    <property type="entry name" value="PROKAR_LIPOPROTEIN"/>
    <property type="match status" value="1"/>
</dbReference>
<dbReference type="Pfam" id="PF17433">
    <property type="entry name" value="Glyco_hydro_49N"/>
    <property type="match status" value="1"/>
</dbReference>
<dbReference type="RefSeq" id="WP_067760319.1">
    <property type="nucleotide sequence ID" value="NZ_CP015772.1"/>
</dbReference>
<gene>
    <name evidence="2" type="ORF">A8C56_20690</name>
</gene>
<feature type="domain" description="Glycoside hydrolase family 49 N-terminal" evidence="1">
    <location>
        <begin position="39"/>
        <end position="155"/>
    </location>
</feature>
<dbReference type="InterPro" id="IPR023226">
    <property type="entry name" value="Glyco_hydro_49_N_dom"/>
</dbReference>
<dbReference type="Gene3D" id="2.160.20.10">
    <property type="entry name" value="Single-stranded right-handed beta-helix, Pectin lyase-like"/>
    <property type="match status" value="1"/>
</dbReference>